<evidence type="ECO:0000256" key="1">
    <source>
        <dbReference type="SAM" id="Phobius"/>
    </source>
</evidence>
<evidence type="ECO:0000259" key="2">
    <source>
        <dbReference type="Pfam" id="PF18075"/>
    </source>
</evidence>
<keyword evidence="1" id="KW-1133">Transmembrane helix</keyword>
<keyword evidence="4" id="KW-1185">Reference proteome</keyword>
<sequence>MSDPQPTDDLLEPESRPTSGPSWLHLLAAAAGALVFGTVASTGVMLFAGYRYTPEREFSVSVHLYPDADVRQRAAVETAMRRLPAEDGVRLESRQQAYEKLRARSTDPVQWEGVDAESMPESLHLTTVGRDFDCAPIPGIRKLDGVDRVRVVMRPEAGRPGAEWGC</sequence>
<reference evidence="3 4" key="1">
    <citation type="submission" date="2023-05" db="EMBL/GenBank/DDBJ databases">
        <title>Actinoplanes sp. NEAU-A12 genome sequencing.</title>
        <authorList>
            <person name="Wang Z.-S."/>
        </authorList>
    </citation>
    <scope>NUCLEOTIDE SEQUENCE [LARGE SCALE GENOMIC DNA]</scope>
    <source>
        <strain evidence="3 4">NEAU-A12</strain>
    </source>
</reference>
<keyword evidence="1" id="KW-0812">Transmembrane</keyword>
<organism evidence="3 4">
    <name type="scientific">Actinoplanes sandaracinus</name>
    <dbReference type="NCBI Taxonomy" id="3045177"/>
    <lineage>
        <taxon>Bacteria</taxon>
        <taxon>Bacillati</taxon>
        <taxon>Actinomycetota</taxon>
        <taxon>Actinomycetes</taxon>
        <taxon>Micromonosporales</taxon>
        <taxon>Micromonosporaceae</taxon>
        <taxon>Actinoplanes</taxon>
    </lineage>
</organism>
<dbReference type="Gene3D" id="3.30.70.3040">
    <property type="match status" value="1"/>
</dbReference>
<dbReference type="Proteomes" id="UP001241758">
    <property type="component" value="Unassembled WGS sequence"/>
</dbReference>
<comment type="caution">
    <text evidence="3">The sequence shown here is derived from an EMBL/GenBank/DDBJ whole genome shotgun (WGS) entry which is preliminary data.</text>
</comment>
<feature type="transmembrane region" description="Helical" evidence="1">
    <location>
        <begin position="23"/>
        <end position="48"/>
    </location>
</feature>
<keyword evidence="1" id="KW-0472">Membrane</keyword>
<protein>
    <submittedName>
        <fullName evidence="3">Permease-like cell division protein FtsX</fullName>
    </submittedName>
</protein>
<dbReference type="EMBL" id="JASCTH010000022">
    <property type="protein sequence ID" value="MDI6102828.1"/>
    <property type="molecule type" value="Genomic_DNA"/>
</dbReference>
<name>A0ABT6WSV6_9ACTN</name>
<feature type="domain" description="FtsX extracellular" evidence="2">
    <location>
        <begin position="59"/>
        <end position="149"/>
    </location>
</feature>
<gene>
    <name evidence="3" type="ORF">QLQ12_29845</name>
</gene>
<dbReference type="RefSeq" id="WP_282763912.1">
    <property type="nucleotide sequence ID" value="NZ_JASCTH010000022.1"/>
</dbReference>
<dbReference type="InterPro" id="IPR040690">
    <property type="entry name" value="FtsX_ECD"/>
</dbReference>
<accession>A0ABT6WSV6</accession>
<proteinExistence type="predicted"/>
<evidence type="ECO:0000313" key="3">
    <source>
        <dbReference type="EMBL" id="MDI6102828.1"/>
    </source>
</evidence>
<dbReference type="Pfam" id="PF18075">
    <property type="entry name" value="FtsX_ECD"/>
    <property type="match status" value="1"/>
</dbReference>
<evidence type="ECO:0000313" key="4">
    <source>
        <dbReference type="Proteomes" id="UP001241758"/>
    </source>
</evidence>